<organism evidence="2 3">
    <name type="scientific">Candidatus Magnetobacterium casense</name>
    <dbReference type="NCBI Taxonomy" id="1455061"/>
    <lineage>
        <taxon>Bacteria</taxon>
        <taxon>Pseudomonadati</taxon>
        <taxon>Nitrospirota</taxon>
        <taxon>Thermodesulfovibrionia</taxon>
        <taxon>Thermodesulfovibrionales</taxon>
        <taxon>Candidatus Magnetobacteriaceae</taxon>
        <taxon>Candidatus Magnetobacterium</taxon>
    </lineage>
</organism>
<evidence type="ECO:0000259" key="1">
    <source>
        <dbReference type="Pfam" id="PF17680"/>
    </source>
</evidence>
<protein>
    <recommendedName>
        <fullName evidence="1">FlgO domain-containing protein</fullName>
    </recommendedName>
</protein>
<sequence>MRNRALLSIALGILLVPALLLASGCGGVFNEVSSTFRCRDRAAYNDDIIVQLKLKDVFDEVAAELCSASCAQGCLPNTPGCVGKTIIVTDFVDIVTLMPRGAGLFMSELMRNSINNTCCYKVVQGEFRSYFKLSPDGLVALTRNPNEIKSDEYAHSEGIVGTYKLTDGRLYLFVRRINVHTGNISKFVTKEISYKCMGDMIIKSVN</sequence>
<proteinExistence type="predicted"/>
<dbReference type="RefSeq" id="WP_218253527.1">
    <property type="nucleotide sequence ID" value="NZ_JABXWD010000379.1"/>
</dbReference>
<feature type="domain" description="FlgO" evidence="1">
    <location>
        <begin position="85"/>
        <end position="190"/>
    </location>
</feature>
<dbReference type="Pfam" id="PF17680">
    <property type="entry name" value="FlgO"/>
    <property type="match status" value="1"/>
</dbReference>
<keyword evidence="3" id="KW-1185">Reference proteome</keyword>
<evidence type="ECO:0000313" key="3">
    <source>
        <dbReference type="Proteomes" id="UP001196980"/>
    </source>
</evidence>
<accession>A0ABS6S240</accession>
<dbReference type="EMBL" id="JABXWD010000379">
    <property type="protein sequence ID" value="MBV6342917.1"/>
    <property type="molecule type" value="Genomic_DNA"/>
</dbReference>
<comment type="caution">
    <text evidence="2">The sequence shown here is derived from an EMBL/GenBank/DDBJ whole genome shotgun (WGS) entry which is preliminary data.</text>
</comment>
<reference evidence="2 3" key="1">
    <citation type="journal article" date="2020" name="J Geophys Res Biogeosci">
        <title>Magnetotaxis as an Adaptation to Enable Bacterial Shuttling of Microbial Sulfur and Sulfur Cycling Across Aquatic Oxic#Anoxic Interfaces.</title>
        <authorList>
            <person name="Li J."/>
            <person name="Liu P."/>
            <person name="Wang J."/>
            <person name="Roberts A.P."/>
            <person name="Pan Y."/>
        </authorList>
    </citation>
    <scope>NUCLEOTIDE SEQUENCE [LARGE SCALE GENOMIC DNA]</scope>
    <source>
        <strain evidence="2 3">MYR-1_YQ</strain>
    </source>
</reference>
<dbReference type="PROSITE" id="PS51257">
    <property type="entry name" value="PROKAR_LIPOPROTEIN"/>
    <property type="match status" value="1"/>
</dbReference>
<dbReference type="Proteomes" id="UP001196980">
    <property type="component" value="Unassembled WGS sequence"/>
</dbReference>
<name>A0ABS6S240_9BACT</name>
<evidence type="ECO:0000313" key="2">
    <source>
        <dbReference type="EMBL" id="MBV6342917.1"/>
    </source>
</evidence>
<gene>
    <name evidence="2" type="ORF">HWQ67_15125</name>
</gene>
<dbReference type="InterPro" id="IPR041215">
    <property type="entry name" value="FlgO_dom"/>
</dbReference>